<sequence length="170" mass="19226">MTKDNLKDIYYPVPNNLSLSRVGKKPLNKTIVKGLIQNTIIGAYQLKDPHTRFGEDIETPTSVATQEQIDTVINLVEALEPKDAIEVALASQFAIVYVRGLLESCKDYSNENTMLKYFEFGHQVLEAFQKYKSKGAQQISVQYNVNKGQVFNVKNMKKAAKPIEEKEINI</sequence>
<evidence type="ECO:0000313" key="1">
    <source>
        <dbReference type="EMBL" id="KKL80182.1"/>
    </source>
</evidence>
<dbReference type="AlphaFoldDB" id="A0A0F9HYF2"/>
<comment type="caution">
    <text evidence="1">The sequence shown here is derived from an EMBL/GenBank/DDBJ whole genome shotgun (WGS) entry which is preliminary data.</text>
</comment>
<accession>A0A0F9HYF2</accession>
<protein>
    <submittedName>
        <fullName evidence="1">Uncharacterized protein</fullName>
    </submittedName>
</protein>
<gene>
    <name evidence="1" type="ORF">LCGC14_2007330</name>
</gene>
<proteinExistence type="predicted"/>
<reference evidence="1" key="1">
    <citation type="journal article" date="2015" name="Nature">
        <title>Complex archaea that bridge the gap between prokaryotes and eukaryotes.</title>
        <authorList>
            <person name="Spang A."/>
            <person name="Saw J.H."/>
            <person name="Jorgensen S.L."/>
            <person name="Zaremba-Niedzwiedzka K."/>
            <person name="Martijn J."/>
            <person name="Lind A.E."/>
            <person name="van Eijk R."/>
            <person name="Schleper C."/>
            <person name="Guy L."/>
            <person name="Ettema T.J."/>
        </authorList>
    </citation>
    <scope>NUCLEOTIDE SEQUENCE</scope>
</reference>
<dbReference type="EMBL" id="LAZR01022931">
    <property type="protein sequence ID" value="KKL80182.1"/>
    <property type="molecule type" value="Genomic_DNA"/>
</dbReference>
<name>A0A0F9HYF2_9ZZZZ</name>
<organism evidence="1">
    <name type="scientific">marine sediment metagenome</name>
    <dbReference type="NCBI Taxonomy" id="412755"/>
    <lineage>
        <taxon>unclassified sequences</taxon>
        <taxon>metagenomes</taxon>
        <taxon>ecological metagenomes</taxon>
    </lineage>
</organism>